<dbReference type="InterPro" id="IPR017871">
    <property type="entry name" value="ABC_transporter-like_CS"/>
</dbReference>
<sequence length="239" mass="26578">MELIRMKEVVFGYTEYPCLDNVNLSVMQGEFAAIIGPNGAAKTTLLKLMLGLLKPWTGEIERPGLPAEGRGGTIGYVPQQIASFNSGFPSKVLEFVQSGRYARRRWFARLGAQDHAAVEAALKQVGMWHLRHNRIGELSGGQKQRICIARALAQEPDLLVLDEPATGMDKESRLGFYELMEHQVKRHGRSVVMVTHGLEEALPRIDRVIELKRKEGGDWKCCTTSSCSGHFWPEGSSPC</sequence>
<keyword evidence="3 5" id="KW-0067">ATP-binding</keyword>
<dbReference type="InterPro" id="IPR003439">
    <property type="entry name" value="ABC_transporter-like_ATP-bd"/>
</dbReference>
<evidence type="ECO:0000259" key="4">
    <source>
        <dbReference type="PROSITE" id="PS50893"/>
    </source>
</evidence>
<protein>
    <submittedName>
        <fullName evidence="5">High-affinity zinc uptake system ATP-binding protein ZnuC</fullName>
        <ecNumber evidence="5">3.6.3.-</ecNumber>
    </submittedName>
</protein>
<dbReference type="CDD" id="cd03235">
    <property type="entry name" value="ABC_Metallic_Cations"/>
    <property type="match status" value="1"/>
</dbReference>
<dbReference type="Pfam" id="PF00005">
    <property type="entry name" value="ABC_tran"/>
    <property type="match status" value="1"/>
</dbReference>
<feature type="domain" description="ABC transporter" evidence="4">
    <location>
        <begin position="4"/>
        <end position="238"/>
    </location>
</feature>
<gene>
    <name evidence="5" type="primary">znuC_2</name>
    <name evidence="5" type="ORF">SK3146_05658</name>
</gene>
<organism evidence="5 6">
    <name type="scientific">Paenibacillus konkukensis</name>
    <dbReference type="NCBI Taxonomy" id="2020716"/>
    <lineage>
        <taxon>Bacteria</taxon>
        <taxon>Bacillati</taxon>
        <taxon>Bacillota</taxon>
        <taxon>Bacilli</taxon>
        <taxon>Bacillales</taxon>
        <taxon>Paenibacillaceae</taxon>
        <taxon>Paenibacillus</taxon>
    </lineage>
</organism>
<dbReference type="InterPro" id="IPR003593">
    <property type="entry name" value="AAA+_ATPase"/>
</dbReference>
<reference evidence="5" key="2">
    <citation type="journal article" date="2021" name="J Anim Sci Technol">
        <title>Complete genome sequence of Paenibacillus konkukensis sp. nov. SK3146 as a potential probiotic strain.</title>
        <authorList>
            <person name="Jung H.I."/>
            <person name="Park S."/>
            <person name="Niu K.M."/>
            <person name="Lee S.W."/>
            <person name="Kothari D."/>
            <person name="Yi K.J."/>
            <person name="Kim S.K."/>
        </authorList>
    </citation>
    <scope>NUCLEOTIDE SEQUENCE</scope>
    <source>
        <strain evidence="5">SK3146</strain>
    </source>
</reference>
<reference evidence="5" key="1">
    <citation type="submission" date="2018-02" db="EMBL/GenBank/DDBJ databases">
        <authorList>
            <person name="Kim S.-K."/>
            <person name="Jung H.-I."/>
            <person name="Lee S.-W."/>
        </authorList>
    </citation>
    <scope>NUCLEOTIDE SEQUENCE</scope>
    <source>
        <strain evidence="5">SK3146</strain>
    </source>
</reference>
<proteinExistence type="predicted"/>
<evidence type="ECO:0000256" key="1">
    <source>
        <dbReference type="ARBA" id="ARBA00022448"/>
    </source>
</evidence>
<dbReference type="EMBL" id="CP027059">
    <property type="protein sequence ID" value="UQZ86365.1"/>
    <property type="molecule type" value="Genomic_DNA"/>
</dbReference>
<dbReference type="EC" id="3.6.3.-" evidence="5"/>
<dbReference type="PROSITE" id="PS00211">
    <property type="entry name" value="ABC_TRANSPORTER_1"/>
    <property type="match status" value="1"/>
</dbReference>
<dbReference type="RefSeq" id="WP_249861908.1">
    <property type="nucleotide sequence ID" value="NZ_CP027059.1"/>
</dbReference>
<dbReference type="Proteomes" id="UP001057134">
    <property type="component" value="Chromosome"/>
</dbReference>
<dbReference type="SMART" id="SM00382">
    <property type="entry name" value="AAA"/>
    <property type="match status" value="1"/>
</dbReference>
<keyword evidence="6" id="KW-1185">Reference proteome</keyword>
<dbReference type="GO" id="GO:0016787">
    <property type="term" value="F:hydrolase activity"/>
    <property type="evidence" value="ECO:0007669"/>
    <property type="project" value="UniProtKB-KW"/>
</dbReference>
<dbReference type="InterPro" id="IPR050153">
    <property type="entry name" value="Metal_Ion_Import_ABC"/>
</dbReference>
<evidence type="ECO:0000313" key="5">
    <source>
        <dbReference type="EMBL" id="UQZ86365.1"/>
    </source>
</evidence>
<dbReference type="SUPFAM" id="SSF52540">
    <property type="entry name" value="P-loop containing nucleoside triphosphate hydrolases"/>
    <property type="match status" value="1"/>
</dbReference>
<keyword evidence="2" id="KW-0547">Nucleotide-binding</keyword>
<dbReference type="Gene3D" id="3.40.50.300">
    <property type="entry name" value="P-loop containing nucleotide triphosphate hydrolases"/>
    <property type="match status" value="1"/>
</dbReference>
<dbReference type="PANTHER" id="PTHR42734">
    <property type="entry name" value="METAL TRANSPORT SYSTEM ATP-BINDING PROTEIN TM_0124-RELATED"/>
    <property type="match status" value="1"/>
</dbReference>
<keyword evidence="5" id="KW-0378">Hydrolase</keyword>
<dbReference type="PROSITE" id="PS50893">
    <property type="entry name" value="ABC_TRANSPORTER_2"/>
    <property type="match status" value="1"/>
</dbReference>
<evidence type="ECO:0000256" key="3">
    <source>
        <dbReference type="ARBA" id="ARBA00022840"/>
    </source>
</evidence>
<dbReference type="GO" id="GO:0005524">
    <property type="term" value="F:ATP binding"/>
    <property type="evidence" value="ECO:0007669"/>
    <property type="project" value="UniProtKB-KW"/>
</dbReference>
<evidence type="ECO:0000256" key="2">
    <source>
        <dbReference type="ARBA" id="ARBA00022741"/>
    </source>
</evidence>
<dbReference type="PANTHER" id="PTHR42734:SF4">
    <property type="entry name" value="HIGH-AFFINITY ZINC UPTAKE SYSTEM ATP-BINDING PROTEIN ZNUC"/>
    <property type="match status" value="1"/>
</dbReference>
<dbReference type="InterPro" id="IPR027417">
    <property type="entry name" value="P-loop_NTPase"/>
</dbReference>
<accession>A0ABY4RX15</accession>
<evidence type="ECO:0000313" key="6">
    <source>
        <dbReference type="Proteomes" id="UP001057134"/>
    </source>
</evidence>
<keyword evidence="1" id="KW-0813">Transport</keyword>
<name>A0ABY4RX15_9BACL</name>